<dbReference type="EMBL" id="AP024233">
    <property type="protein sequence ID" value="BCO10182.1"/>
    <property type="molecule type" value="Genomic_DNA"/>
</dbReference>
<reference evidence="2" key="1">
    <citation type="submission" date="2020-12" db="EMBL/GenBank/DDBJ databases">
        <title>Desulfobium dissulfuricans gen. nov., sp. nov., a novel mesophilic, sulfate-reducing bacterium isolated from a deep-sea hydrothermal vent.</title>
        <authorList>
            <person name="Hashimoto Y."/>
            <person name="Tame A."/>
            <person name="Sawayama S."/>
            <person name="Miyazaki J."/>
            <person name="Takai K."/>
            <person name="Nakagawa S."/>
        </authorList>
    </citation>
    <scope>NUCLEOTIDE SEQUENCE</scope>
    <source>
        <strain evidence="2">GF1</strain>
    </source>
</reference>
<dbReference type="NCBIfam" id="TIGR00149">
    <property type="entry name" value="TIGR00149_YjbQ"/>
    <property type="match status" value="1"/>
</dbReference>
<dbReference type="PANTHER" id="PTHR30615">
    <property type="entry name" value="UNCHARACTERIZED PROTEIN YJBQ-RELATED"/>
    <property type="match status" value="1"/>
</dbReference>
<sequence>MTIGSFPVSTSSQMEFVDITRELQEAVNRSGIEDGICLVYNPHTTAGLTINEGADPAVRHDLIGVLSRMVPLDYPYRHLEGNSPSHMMATLTGSSVSVIIDRGRLQLGTWQRIFFCEFDGPRNRKVRWKILEG</sequence>
<evidence type="ECO:0000313" key="3">
    <source>
        <dbReference type="Proteomes" id="UP001063350"/>
    </source>
</evidence>
<accession>A0A915XKM0</accession>
<dbReference type="PROSITE" id="PS01314">
    <property type="entry name" value="UPF0047"/>
    <property type="match status" value="1"/>
</dbReference>
<proteinExistence type="inferred from homology"/>
<organism evidence="2 3">
    <name type="scientific">Desulfolithobacter dissulfuricans</name>
    <dbReference type="NCBI Taxonomy" id="2795293"/>
    <lineage>
        <taxon>Bacteria</taxon>
        <taxon>Pseudomonadati</taxon>
        <taxon>Thermodesulfobacteriota</taxon>
        <taxon>Desulfobulbia</taxon>
        <taxon>Desulfobulbales</taxon>
        <taxon>Desulfobulbaceae</taxon>
        <taxon>Desulfolithobacter</taxon>
    </lineage>
</organism>
<dbReference type="InterPro" id="IPR001602">
    <property type="entry name" value="UPF0047_YjbQ-like"/>
</dbReference>
<dbReference type="InterPro" id="IPR035917">
    <property type="entry name" value="YjbQ-like_sf"/>
</dbReference>
<keyword evidence="3" id="KW-1185">Reference proteome</keyword>
<dbReference type="AlphaFoldDB" id="A0A915XKM0"/>
<dbReference type="Gene3D" id="2.60.120.460">
    <property type="entry name" value="YjbQ-like"/>
    <property type="match status" value="1"/>
</dbReference>
<dbReference type="KEGG" id="ddu:GF1_25580"/>
<dbReference type="Pfam" id="PF01894">
    <property type="entry name" value="YjbQ"/>
    <property type="match status" value="1"/>
</dbReference>
<dbReference type="PANTHER" id="PTHR30615:SF8">
    <property type="entry name" value="UPF0047 PROTEIN C4A8.02C"/>
    <property type="match status" value="1"/>
</dbReference>
<evidence type="ECO:0000313" key="2">
    <source>
        <dbReference type="EMBL" id="BCO10182.1"/>
    </source>
</evidence>
<protein>
    <recommendedName>
        <fullName evidence="4">YjbQ family protein</fullName>
    </recommendedName>
</protein>
<evidence type="ECO:0000256" key="1">
    <source>
        <dbReference type="ARBA" id="ARBA00005534"/>
    </source>
</evidence>
<dbReference type="Proteomes" id="UP001063350">
    <property type="component" value="Chromosome"/>
</dbReference>
<comment type="similarity">
    <text evidence="1">Belongs to the UPF0047 family.</text>
</comment>
<name>A0A915XKM0_9BACT</name>
<dbReference type="SUPFAM" id="SSF111038">
    <property type="entry name" value="YjbQ-like"/>
    <property type="match status" value="1"/>
</dbReference>
<gene>
    <name evidence="2" type="ORF">GF1_25580</name>
</gene>
<evidence type="ECO:0008006" key="4">
    <source>
        <dbReference type="Google" id="ProtNLM"/>
    </source>
</evidence>
<dbReference type="PIRSF" id="PIRSF004681">
    <property type="entry name" value="UCP004681"/>
    <property type="match status" value="1"/>
</dbReference>
<dbReference type="RefSeq" id="WP_267926916.1">
    <property type="nucleotide sequence ID" value="NZ_AP024233.1"/>
</dbReference>